<proteinExistence type="predicted"/>
<comment type="caution">
    <text evidence="1">The sequence shown here is derived from an EMBL/GenBank/DDBJ whole genome shotgun (WGS) entry which is preliminary data.</text>
</comment>
<organism evidence="1 2">
    <name type="scientific">Rhizoctonia solani</name>
    <dbReference type="NCBI Taxonomy" id="456999"/>
    <lineage>
        <taxon>Eukaryota</taxon>
        <taxon>Fungi</taxon>
        <taxon>Dikarya</taxon>
        <taxon>Basidiomycota</taxon>
        <taxon>Agaricomycotina</taxon>
        <taxon>Agaricomycetes</taxon>
        <taxon>Cantharellales</taxon>
        <taxon>Ceratobasidiaceae</taxon>
        <taxon>Rhizoctonia</taxon>
    </lineage>
</organism>
<protein>
    <submittedName>
        <fullName evidence="1">Uncharacterized protein</fullName>
    </submittedName>
</protein>
<dbReference type="EMBL" id="CAJMWX010001353">
    <property type="protein sequence ID" value="CAE6483448.1"/>
    <property type="molecule type" value="Genomic_DNA"/>
</dbReference>
<evidence type="ECO:0000313" key="2">
    <source>
        <dbReference type="Proteomes" id="UP000663888"/>
    </source>
</evidence>
<reference evidence="1" key="1">
    <citation type="submission" date="2021-01" db="EMBL/GenBank/DDBJ databases">
        <authorList>
            <person name="Kaushik A."/>
        </authorList>
    </citation>
    <scope>NUCLEOTIDE SEQUENCE</scope>
    <source>
        <strain evidence="1">AG4-R118</strain>
    </source>
</reference>
<name>A0A8H3CHD4_9AGAM</name>
<sequence>MAPQPHAHWGLTIEHYAQFYGPADARKRLDLVDGIQGPALAAMEQISKLTPNRIDHGVTLLDLHSILNFSCWPSSYSRFTSPLLVSGCIQIMATIKVSGKTSPFSYEYSYLCFRTMTIALGTCLVKNHSASQLAMVIKYLREETMTDLSLIKMHSALVAMTVEQAIDHASTSTLGKERNNCIIGWSHCREHPGREDAISMADAVTLLAILWDDRELFLRAMSNTLSPGLSPIVYVLWRYVIYERHIQGSSIPQSRMLMILFVEIFWRLFLSIGPEGRRPFQLLNAVNYQDAQIWEDSPKHSRLDDSLQIMRALTKQLRQTDPVLKCPDINDALNYVYQHSLLGCEIELPALIQATIHQLWDDFFFAISQDVEDKISIMNNICTCFVRIAEMLKPFTTRPAELHTVKLIVDTVVENRLLDLVGRMLLSMKPLVTELFPGGADESTRNGSLFHASDAMFNILSRLGPKLVIIRCFKPYEADWWKFLQHLQFLKQMNIGPLNSSAFYSLAIEVWKSIWESLGYSSLIRQLFV</sequence>
<accession>A0A8H3CHD4</accession>
<dbReference type="AlphaFoldDB" id="A0A8H3CHD4"/>
<dbReference type="Proteomes" id="UP000663888">
    <property type="component" value="Unassembled WGS sequence"/>
</dbReference>
<evidence type="ECO:0000313" key="1">
    <source>
        <dbReference type="EMBL" id="CAE6483448.1"/>
    </source>
</evidence>
<gene>
    <name evidence="1" type="ORF">RDB_LOCUS128710</name>
</gene>